<evidence type="ECO:0000256" key="1">
    <source>
        <dbReference type="ARBA" id="ARBA00023015"/>
    </source>
</evidence>
<keyword evidence="1" id="KW-0805">Transcription regulation</keyword>
<dbReference type="InterPro" id="IPR011991">
    <property type="entry name" value="ArsR-like_HTH"/>
</dbReference>
<dbReference type="SUPFAM" id="SSF46785">
    <property type="entry name" value="Winged helix' DNA-binding domain"/>
    <property type="match status" value="1"/>
</dbReference>
<dbReference type="GO" id="GO:0003677">
    <property type="term" value="F:DNA binding"/>
    <property type="evidence" value="ECO:0007669"/>
    <property type="project" value="UniProtKB-KW"/>
</dbReference>
<evidence type="ECO:0000256" key="2">
    <source>
        <dbReference type="ARBA" id="ARBA00023125"/>
    </source>
</evidence>
<dbReference type="InterPro" id="IPR036390">
    <property type="entry name" value="WH_DNA-bd_sf"/>
</dbReference>
<dbReference type="InterPro" id="IPR036388">
    <property type="entry name" value="WH-like_DNA-bd_sf"/>
</dbReference>
<protein>
    <submittedName>
        <fullName evidence="5">ArsR family transcriptional regulator</fullName>
    </submittedName>
</protein>
<dbReference type="SMART" id="SM00418">
    <property type="entry name" value="HTH_ARSR"/>
    <property type="match status" value="1"/>
</dbReference>
<dbReference type="CDD" id="cd00090">
    <property type="entry name" value="HTH_ARSR"/>
    <property type="match status" value="1"/>
</dbReference>
<dbReference type="OrthoDB" id="9800238at2"/>
<dbReference type="PANTHER" id="PTHR33154:SF18">
    <property type="entry name" value="ARSENICAL RESISTANCE OPERON REPRESSOR"/>
    <property type="match status" value="1"/>
</dbReference>
<feature type="domain" description="HTH arsR-type" evidence="4">
    <location>
        <begin position="1"/>
        <end position="94"/>
    </location>
</feature>
<dbReference type="STRING" id="1069081.SAMN05660197_1526"/>
<keyword evidence="6" id="KW-1185">Reference proteome</keyword>
<dbReference type="PROSITE" id="PS50987">
    <property type="entry name" value="HTH_ARSR_2"/>
    <property type="match status" value="1"/>
</dbReference>
<proteinExistence type="predicted"/>
<dbReference type="InterPro" id="IPR001845">
    <property type="entry name" value="HTH_ArsR_DNA-bd_dom"/>
</dbReference>
<gene>
    <name evidence="5" type="ORF">SAMN05660197_1526</name>
</gene>
<evidence type="ECO:0000259" key="4">
    <source>
        <dbReference type="PROSITE" id="PS50987"/>
    </source>
</evidence>
<dbReference type="PANTHER" id="PTHR33154">
    <property type="entry name" value="TRANSCRIPTIONAL REGULATOR, ARSR FAMILY"/>
    <property type="match status" value="1"/>
</dbReference>
<dbReference type="InterPro" id="IPR051081">
    <property type="entry name" value="HTH_MetalResp_TranReg"/>
</dbReference>
<dbReference type="RefSeq" id="WP_084275921.1">
    <property type="nucleotide sequence ID" value="NZ_AP026671.1"/>
</dbReference>
<dbReference type="Pfam" id="PF01022">
    <property type="entry name" value="HTH_5"/>
    <property type="match status" value="1"/>
</dbReference>
<dbReference type="Gene3D" id="1.10.10.10">
    <property type="entry name" value="Winged helix-like DNA-binding domain superfamily/Winged helix DNA-binding domain"/>
    <property type="match status" value="1"/>
</dbReference>
<reference evidence="6" key="1">
    <citation type="submission" date="2017-04" db="EMBL/GenBank/DDBJ databases">
        <authorList>
            <person name="Varghese N."/>
            <person name="Submissions S."/>
        </authorList>
    </citation>
    <scope>NUCLEOTIDE SEQUENCE [LARGE SCALE GENOMIC DNA]</scope>
    <source>
        <strain evidence="6">DSM 16512</strain>
    </source>
</reference>
<dbReference type="PRINTS" id="PR00778">
    <property type="entry name" value="HTHARSR"/>
</dbReference>
<sequence>MDRLEKLATVAKALNDTNRLKVLAFVDRYKEVCVCEVSDTLGFSQPLTSKYLKQLREAGILRSKKSGKWSIFSVADNYLIQPFLEELRKVEIPNIKKCARC</sequence>
<evidence type="ECO:0000256" key="3">
    <source>
        <dbReference type="ARBA" id="ARBA00023163"/>
    </source>
</evidence>
<name>A0A1W1WTQ4_9BACT</name>
<dbReference type="AlphaFoldDB" id="A0A1W1WTQ4"/>
<keyword evidence="3" id="KW-0804">Transcription</keyword>
<dbReference type="Proteomes" id="UP000192602">
    <property type="component" value="Unassembled WGS sequence"/>
</dbReference>
<dbReference type="NCBIfam" id="NF033788">
    <property type="entry name" value="HTH_metalloreg"/>
    <property type="match status" value="1"/>
</dbReference>
<dbReference type="EMBL" id="FWWZ01000001">
    <property type="protein sequence ID" value="SMC09704.1"/>
    <property type="molecule type" value="Genomic_DNA"/>
</dbReference>
<evidence type="ECO:0000313" key="5">
    <source>
        <dbReference type="EMBL" id="SMC09704.1"/>
    </source>
</evidence>
<accession>A0A1W1WTQ4</accession>
<organism evidence="5 6">
    <name type="scientific">Nitratiruptor tergarcus DSM 16512</name>
    <dbReference type="NCBI Taxonomy" id="1069081"/>
    <lineage>
        <taxon>Bacteria</taxon>
        <taxon>Pseudomonadati</taxon>
        <taxon>Campylobacterota</taxon>
        <taxon>Epsilonproteobacteria</taxon>
        <taxon>Nautiliales</taxon>
        <taxon>Nitratiruptoraceae</taxon>
        <taxon>Nitratiruptor</taxon>
    </lineage>
</organism>
<evidence type="ECO:0000313" key="6">
    <source>
        <dbReference type="Proteomes" id="UP000192602"/>
    </source>
</evidence>
<dbReference type="GO" id="GO:0003700">
    <property type="term" value="F:DNA-binding transcription factor activity"/>
    <property type="evidence" value="ECO:0007669"/>
    <property type="project" value="InterPro"/>
</dbReference>
<keyword evidence="2" id="KW-0238">DNA-binding</keyword>